<evidence type="ECO:0000313" key="5">
    <source>
        <dbReference type="Proteomes" id="UP000770717"/>
    </source>
</evidence>
<evidence type="ECO:0000256" key="2">
    <source>
        <dbReference type="SAM" id="Phobius"/>
    </source>
</evidence>
<feature type="chain" id="PRO_5035319607" evidence="3">
    <location>
        <begin position="29"/>
        <end position="101"/>
    </location>
</feature>
<proteinExistence type="predicted"/>
<reference evidence="4" key="1">
    <citation type="thesis" date="2020" institute="ProQuest LLC" country="789 East Eisenhower Parkway, Ann Arbor, MI, USA">
        <title>Comparative Genomics and Chromosome Evolution.</title>
        <authorList>
            <person name="Mudd A.B."/>
        </authorList>
    </citation>
    <scope>NUCLEOTIDE SEQUENCE</scope>
    <source>
        <strain evidence="4">HN-11 Male</strain>
        <tissue evidence="4">Kidney and liver</tissue>
    </source>
</reference>
<dbReference type="EMBL" id="WNTK01002908">
    <property type="protein sequence ID" value="KAG9465558.1"/>
    <property type="molecule type" value="Genomic_DNA"/>
</dbReference>
<gene>
    <name evidence="4" type="ORF">GDO78_018094</name>
</gene>
<feature type="transmembrane region" description="Helical" evidence="2">
    <location>
        <begin position="44"/>
        <end position="67"/>
    </location>
</feature>
<dbReference type="AlphaFoldDB" id="A0A8J6BM52"/>
<keyword evidence="5" id="KW-1185">Reference proteome</keyword>
<feature type="compositionally biased region" description="Basic and acidic residues" evidence="1">
    <location>
        <begin position="84"/>
        <end position="101"/>
    </location>
</feature>
<keyword evidence="2" id="KW-1133">Transmembrane helix</keyword>
<keyword evidence="2" id="KW-0812">Transmembrane</keyword>
<sequence length="101" mass="11184">MSSSCRKTALKALSLLLLLLQLLFAVCAGLLHYRFNGDISRREYPMVGYVFLSVGLSFVWRISVLIGTSCYKSGHKKFTAVPKNEMKTPADNPKGDSETPV</sequence>
<feature type="signal peptide" evidence="3">
    <location>
        <begin position="1"/>
        <end position="28"/>
    </location>
</feature>
<evidence type="ECO:0000256" key="1">
    <source>
        <dbReference type="SAM" id="MobiDB-lite"/>
    </source>
</evidence>
<dbReference type="Proteomes" id="UP000770717">
    <property type="component" value="Unassembled WGS sequence"/>
</dbReference>
<protein>
    <submittedName>
        <fullName evidence="4">Uncharacterized protein</fullName>
    </submittedName>
</protein>
<accession>A0A8J6BM52</accession>
<keyword evidence="3" id="KW-0732">Signal</keyword>
<keyword evidence="2" id="KW-0472">Membrane</keyword>
<feature type="region of interest" description="Disordered" evidence="1">
    <location>
        <begin position="82"/>
        <end position="101"/>
    </location>
</feature>
<evidence type="ECO:0000313" key="4">
    <source>
        <dbReference type="EMBL" id="KAG9465558.1"/>
    </source>
</evidence>
<name>A0A8J6BM52_ELECQ</name>
<organism evidence="4 5">
    <name type="scientific">Eleutherodactylus coqui</name>
    <name type="common">Puerto Rican coqui</name>
    <dbReference type="NCBI Taxonomy" id="57060"/>
    <lineage>
        <taxon>Eukaryota</taxon>
        <taxon>Metazoa</taxon>
        <taxon>Chordata</taxon>
        <taxon>Craniata</taxon>
        <taxon>Vertebrata</taxon>
        <taxon>Euteleostomi</taxon>
        <taxon>Amphibia</taxon>
        <taxon>Batrachia</taxon>
        <taxon>Anura</taxon>
        <taxon>Neobatrachia</taxon>
        <taxon>Hyloidea</taxon>
        <taxon>Eleutherodactylidae</taxon>
        <taxon>Eleutherodactylinae</taxon>
        <taxon>Eleutherodactylus</taxon>
        <taxon>Eleutherodactylus</taxon>
    </lineage>
</organism>
<comment type="caution">
    <text evidence="4">The sequence shown here is derived from an EMBL/GenBank/DDBJ whole genome shotgun (WGS) entry which is preliminary data.</text>
</comment>
<evidence type="ECO:0000256" key="3">
    <source>
        <dbReference type="SAM" id="SignalP"/>
    </source>
</evidence>